<name>A0A5B9W3F4_9BACT</name>
<sequence length="262" mass="28145">MEGERQGEALTEGSISKVVGRDAGQSGWNMLLRWPVFAAFAGIYAPIVCLAVQAVLIPDERFWLPGLGFINAFWIFSYGLMGLEMLLLLAWLAFGHRLGLWNGPASGALFAGALFSGVLGLVLLPVTVVGLPLLIGVLGFIPFITAGVYFANAAAAYHEAKAVMQGPRLMGSVLLGALLVFGVPGAAQTTVSLTVRAAIRGVAEGDPAAMAKLRDWYGFAHRDRLVWAYTAEQDITRKKRLADAYRSLTGHDIESRLARLND</sequence>
<evidence type="ECO:0008006" key="4">
    <source>
        <dbReference type="Google" id="ProtNLM"/>
    </source>
</evidence>
<feature type="transmembrane region" description="Helical" evidence="1">
    <location>
        <begin position="106"/>
        <end position="127"/>
    </location>
</feature>
<proteinExistence type="predicted"/>
<gene>
    <name evidence="2" type="ORF">OJF2_31620</name>
</gene>
<reference evidence="2 3" key="1">
    <citation type="submission" date="2019-08" db="EMBL/GenBank/DDBJ databases">
        <title>Deep-cultivation of Planctomycetes and their phenomic and genomic characterization uncovers novel biology.</title>
        <authorList>
            <person name="Wiegand S."/>
            <person name="Jogler M."/>
            <person name="Boedeker C."/>
            <person name="Pinto D."/>
            <person name="Vollmers J."/>
            <person name="Rivas-Marin E."/>
            <person name="Kohn T."/>
            <person name="Peeters S.H."/>
            <person name="Heuer A."/>
            <person name="Rast P."/>
            <person name="Oberbeckmann S."/>
            <person name="Bunk B."/>
            <person name="Jeske O."/>
            <person name="Meyerdierks A."/>
            <person name="Storesund J.E."/>
            <person name="Kallscheuer N."/>
            <person name="Luecker S."/>
            <person name="Lage O.M."/>
            <person name="Pohl T."/>
            <person name="Merkel B.J."/>
            <person name="Hornburger P."/>
            <person name="Mueller R.-W."/>
            <person name="Bruemmer F."/>
            <person name="Labrenz M."/>
            <person name="Spormann A.M."/>
            <person name="Op den Camp H."/>
            <person name="Overmann J."/>
            <person name="Amann R."/>
            <person name="Jetten M.S.M."/>
            <person name="Mascher T."/>
            <person name="Medema M.H."/>
            <person name="Devos D.P."/>
            <person name="Kaster A.-K."/>
            <person name="Ovreas L."/>
            <person name="Rohde M."/>
            <person name="Galperin M.Y."/>
            <person name="Jogler C."/>
        </authorList>
    </citation>
    <scope>NUCLEOTIDE SEQUENCE [LARGE SCALE GENOMIC DNA]</scope>
    <source>
        <strain evidence="2 3">OJF2</strain>
    </source>
</reference>
<feature type="transmembrane region" description="Helical" evidence="1">
    <location>
        <begin position="169"/>
        <end position="187"/>
    </location>
</feature>
<keyword evidence="1" id="KW-1133">Transmembrane helix</keyword>
<dbReference type="EMBL" id="CP042997">
    <property type="protein sequence ID" value="QEH34621.1"/>
    <property type="molecule type" value="Genomic_DNA"/>
</dbReference>
<keyword evidence="1" id="KW-0812">Transmembrane</keyword>
<organism evidence="2 3">
    <name type="scientific">Aquisphaera giovannonii</name>
    <dbReference type="NCBI Taxonomy" id="406548"/>
    <lineage>
        <taxon>Bacteria</taxon>
        <taxon>Pseudomonadati</taxon>
        <taxon>Planctomycetota</taxon>
        <taxon>Planctomycetia</taxon>
        <taxon>Isosphaerales</taxon>
        <taxon>Isosphaeraceae</taxon>
        <taxon>Aquisphaera</taxon>
    </lineage>
</organism>
<evidence type="ECO:0000313" key="2">
    <source>
        <dbReference type="EMBL" id="QEH34621.1"/>
    </source>
</evidence>
<evidence type="ECO:0000313" key="3">
    <source>
        <dbReference type="Proteomes" id="UP000324233"/>
    </source>
</evidence>
<evidence type="ECO:0000256" key="1">
    <source>
        <dbReference type="SAM" id="Phobius"/>
    </source>
</evidence>
<dbReference type="KEGG" id="agv:OJF2_31620"/>
<feature type="transmembrane region" description="Helical" evidence="1">
    <location>
        <begin position="69"/>
        <end position="94"/>
    </location>
</feature>
<feature type="transmembrane region" description="Helical" evidence="1">
    <location>
        <begin position="36"/>
        <end position="57"/>
    </location>
</feature>
<dbReference type="RefSeq" id="WP_148594515.1">
    <property type="nucleotide sequence ID" value="NZ_CP042997.1"/>
</dbReference>
<keyword evidence="3" id="KW-1185">Reference proteome</keyword>
<dbReference type="AlphaFoldDB" id="A0A5B9W3F4"/>
<feature type="transmembrane region" description="Helical" evidence="1">
    <location>
        <begin position="133"/>
        <end position="157"/>
    </location>
</feature>
<keyword evidence="1" id="KW-0472">Membrane</keyword>
<protein>
    <recommendedName>
        <fullName evidence="4">Yip1 domain protein</fullName>
    </recommendedName>
</protein>
<dbReference type="Proteomes" id="UP000324233">
    <property type="component" value="Chromosome"/>
</dbReference>
<accession>A0A5B9W3F4</accession>